<evidence type="ECO:0000256" key="1">
    <source>
        <dbReference type="SAM" id="MobiDB-lite"/>
    </source>
</evidence>
<sequence>LEEANKPITQAKSVITTAKKDMLGTSERGKTRTCHESYHDKCYSPRNSVTASNTHPLPLHTRDSHNSIRDEDMVDVNDSRTQKDFSTYNNLNGVLTMFDLPTVNSIDDLPQIDFRKLNPIPRSLEDISSKKAKKRIKKEDSPSLKRLPKLLENLKYIVKTLRIFTAQ</sequence>
<evidence type="ECO:0000313" key="2">
    <source>
        <dbReference type="EMBL" id="CAG8652898.1"/>
    </source>
</evidence>
<dbReference type="Proteomes" id="UP000789572">
    <property type="component" value="Unassembled WGS sequence"/>
</dbReference>
<dbReference type="AlphaFoldDB" id="A0A9N9DXN1"/>
<name>A0A9N9DXN1_9GLOM</name>
<dbReference type="EMBL" id="CAJVPJ010004530">
    <property type="protein sequence ID" value="CAG8652898.1"/>
    <property type="molecule type" value="Genomic_DNA"/>
</dbReference>
<feature type="region of interest" description="Disordered" evidence="1">
    <location>
        <begin position="45"/>
        <end position="72"/>
    </location>
</feature>
<keyword evidence="3" id="KW-1185">Reference proteome</keyword>
<comment type="caution">
    <text evidence="2">The sequence shown here is derived from an EMBL/GenBank/DDBJ whole genome shotgun (WGS) entry which is preliminary data.</text>
</comment>
<accession>A0A9N9DXN1</accession>
<evidence type="ECO:0000313" key="3">
    <source>
        <dbReference type="Proteomes" id="UP000789572"/>
    </source>
</evidence>
<protein>
    <submittedName>
        <fullName evidence="2">10008_t:CDS:1</fullName>
    </submittedName>
</protein>
<feature type="compositionally biased region" description="Polar residues" evidence="1">
    <location>
        <begin position="45"/>
        <end position="55"/>
    </location>
</feature>
<feature type="non-terminal residue" evidence="2">
    <location>
        <position position="167"/>
    </location>
</feature>
<feature type="compositionally biased region" description="Basic and acidic residues" evidence="1">
    <location>
        <begin position="60"/>
        <end position="72"/>
    </location>
</feature>
<proteinExistence type="predicted"/>
<reference evidence="2" key="1">
    <citation type="submission" date="2021-06" db="EMBL/GenBank/DDBJ databases">
        <authorList>
            <person name="Kallberg Y."/>
            <person name="Tangrot J."/>
            <person name="Rosling A."/>
        </authorList>
    </citation>
    <scope>NUCLEOTIDE SEQUENCE</scope>
    <source>
        <strain evidence="2">IA702</strain>
    </source>
</reference>
<organism evidence="2 3">
    <name type="scientific">Paraglomus occultum</name>
    <dbReference type="NCBI Taxonomy" id="144539"/>
    <lineage>
        <taxon>Eukaryota</taxon>
        <taxon>Fungi</taxon>
        <taxon>Fungi incertae sedis</taxon>
        <taxon>Mucoromycota</taxon>
        <taxon>Glomeromycotina</taxon>
        <taxon>Glomeromycetes</taxon>
        <taxon>Paraglomerales</taxon>
        <taxon>Paraglomeraceae</taxon>
        <taxon>Paraglomus</taxon>
    </lineage>
</organism>
<gene>
    <name evidence="2" type="ORF">POCULU_LOCUS10046</name>
</gene>